<keyword evidence="1" id="KW-0812">Transmembrane</keyword>
<dbReference type="PANTHER" id="PTHR35574:SF2">
    <property type="entry name" value="CLAUDIN-LIKE IN CAENORHABDITIS"/>
    <property type="match status" value="1"/>
</dbReference>
<feature type="transmembrane region" description="Helical" evidence="1">
    <location>
        <begin position="397"/>
        <end position="422"/>
    </location>
</feature>
<keyword evidence="2" id="KW-1185">Reference proteome</keyword>
<dbReference type="Pfam" id="PF07062">
    <property type="entry name" value="Clc-like"/>
    <property type="match status" value="2"/>
</dbReference>
<evidence type="ECO:0000313" key="2">
    <source>
        <dbReference type="Proteomes" id="UP000046393"/>
    </source>
</evidence>
<dbReference type="InterPro" id="IPR010761">
    <property type="entry name" value="Clc_prot-like"/>
</dbReference>
<dbReference type="AlphaFoldDB" id="A0A0N5AWG7"/>
<keyword evidence="1" id="KW-0472">Membrane</keyword>
<dbReference type="FunFam" id="1.20.140.150:FF:000039">
    <property type="entry name" value="Neuronal SYmmetry"/>
    <property type="match status" value="1"/>
</dbReference>
<feature type="transmembrane region" description="Helical" evidence="1">
    <location>
        <begin position="164"/>
        <end position="189"/>
    </location>
</feature>
<reference evidence="3" key="1">
    <citation type="submission" date="2017-02" db="UniProtKB">
        <authorList>
            <consortium name="WormBaseParasite"/>
        </authorList>
    </citation>
    <scope>IDENTIFICATION</scope>
</reference>
<feature type="transmembrane region" description="Helical" evidence="1">
    <location>
        <begin position="21"/>
        <end position="52"/>
    </location>
</feature>
<name>A0A0N5AWG7_9BILA</name>
<keyword evidence="1" id="KW-1133">Transmembrane helix</keyword>
<sequence length="529" mass="59240">MLSDAAFIQPNIGINNVYSRILMAFTGLHVVFLILSVITVIISLCLSVFAVYSPAWQVVELREFQAEHQHGLWQDCVRDIRHVTSASELYEEPELHCMYKFDDSAQQAILDGMGDNDAAAMERERHLFSGWHKLLLTLQIFSEFLVLCGIFTAFCMFKCRAALYAYGVILFLACKLYLTVASVILSLLADGIFLIEAMRVDVRFAQGAVGTYEQQIGFAFYLHIISTVLLAVGFVPMILALCTYKRRYLGSSSNYGTEIPGPPLLEKYSTPTKPSHTPLVRDLQSGTLLITVRLLCCICILIDSHGLWQDCVRRHLYGLEFSESAPTCMYKFDSSAQQAIIDGINSRSTDAAALEAEHHLFTVWHKIILFLIISGQFMAFISLFTCVYAVCYWSASVVLTITLFVSLLLSLIADGVFFISAMRVDFRFVQAAVGTYEQQVGYAFYVHLLGTTAFGAAFILALLGTIKFYSGKQHESRSRSQLPAPMFSSNLRYHPEGSRDVPLIGNSRAVTYVNNSQDNHQRLYRVTSA</sequence>
<dbReference type="WBParaSite" id="SMUV_0000926601-mRNA-1">
    <property type="protein sequence ID" value="SMUV_0000926601-mRNA-1"/>
    <property type="gene ID" value="SMUV_0000926601"/>
</dbReference>
<organism evidence="2 3">
    <name type="scientific">Syphacia muris</name>
    <dbReference type="NCBI Taxonomy" id="451379"/>
    <lineage>
        <taxon>Eukaryota</taxon>
        <taxon>Metazoa</taxon>
        <taxon>Ecdysozoa</taxon>
        <taxon>Nematoda</taxon>
        <taxon>Chromadorea</taxon>
        <taxon>Rhabditida</taxon>
        <taxon>Spirurina</taxon>
        <taxon>Oxyuridomorpha</taxon>
        <taxon>Oxyuroidea</taxon>
        <taxon>Oxyuridae</taxon>
        <taxon>Syphacia</taxon>
    </lineage>
</organism>
<dbReference type="Proteomes" id="UP000046393">
    <property type="component" value="Unplaced"/>
</dbReference>
<feature type="transmembrane region" description="Helical" evidence="1">
    <location>
        <begin position="134"/>
        <end position="157"/>
    </location>
</feature>
<dbReference type="GO" id="GO:0016020">
    <property type="term" value="C:membrane"/>
    <property type="evidence" value="ECO:0007669"/>
    <property type="project" value="InterPro"/>
</dbReference>
<feature type="transmembrane region" description="Helical" evidence="1">
    <location>
        <begin position="220"/>
        <end position="244"/>
    </location>
</feature>
<proteinExistence type="predicted"/>
<dbReference type="PANTHER" id="PTHR35574">
    <property type="entry name" value="PUTATIVE-RELATED"/>
    <property type="match status" value="1"/>
</dbReference>
<evidence type="ECO:0000313" key="3">
    <source>
        <dbReference type="WBParaSite" id="SMUV_0000926601-mRNA-1"/>
    </source>
</evidence>
<feature type="transmembrane region" description="Helical" evidence="1">
    <location>
        <begin position="442"/>
        <end position="469"/>
    </location>
</feature>
<dbReference type="Gene3D" id="1.20.140.150">
    <property type="match status" value="1"/>
</dbReference>
<evidence type="ECO:0000256" key="1">
    <source>
        <dbReference type="SAM" id="Phobius"/>
    </source>
</evidence>
<protein>
    <submittedName>
        <fullName evidence="3">Amastin surface glycofamily protein</fullName>
    </submittedName>
</protein>
<feature type="transmembrane region" description="Helical" evidence="1">
    <location>
        <begin position="367"/>
        <end position="390"/>
    </location>
</feature>
<accession>A0A0N5AWG7</accession>